<dbReference type="EC" id="3.1.3.15" evidence="3 8"/>
<dbReference type="Gene3D" id="3.20.20.140">
    <property type="entry name" value="Metal-dependent hydrolases"/>
    <property type="match status" value="1"/>
</dbReference>
<evidence type="ECO:0000256" key="8">
    <source>
        <dbReference type="RuleBase" id="RU366003"/>
    </source>
</evidence>
<organism evidence="11 12">
    <name type="scientific">Georgenia halophila</name>
    <dbReference type="NCBI Taxonomy" id="620889"/>
    <lineage>
        <taxon>Bacteria</taxon>
        <taxon>Bacillati</taxon>
        <taxon>Actinomycetota</taxon>
        <taxon>Actinomycetes</taxon>
        <taxon>Micrococcales</taxon>
        <taxon>Bogoriellaceae</taxon>
        <taxon>Georgenia</taxon>
    </lineage>
</organism>
<comment type="caution">
    <text evidence="11">The sequence shown here is derived from an EMBL/GenBank/DDBJ whole genome shotgun (WGS) entry which is preliminary data.</text>
</comment>
<comment type="catalytic activity">
    <reaction evidence="7 8">
        <text>L-histidinol phosphate + H2O = L-histidinol + phosphate</text>
        <dbReference type="Rhea" id="RHEA:14465"/>
        <dbReference type="ChEBI" id="CHEBI:15377"/>
        <dbReference type="ChEBI" id="CHEBI:43474"/>
        <dbReference type="ChEBI" id="CHEBI:57699"/>
        <dbReference type="ChEBI" id="CHEBI:57980"/>
        <dbReference type="EC" id="3.1.3.15"/>
    </reaction>
</comment>
<evidence type="ECO:0000256" key="1">
    <source>
        <dbReference type="ARBA" id="ARBA00004970"/>
    </source>
</evidence>
<reference evidence="12" key="1">
    <citation type="journal article" date="2019" name="Int. J. Syst. Evol. Microbiol.">
        <title>The Global Catalogue of Microorganisms (GCM) 10K type strain sequencing project: providing services to taxonomists for standard genome sequencing and annotation.</title>
        <authorList>
            <consortium name="The Broad Institute Genomics Platform"/>
            <consortium name="The Broad Institute Genome Sequencing Center for Infectious Disease"/>
            <person name="Wu L."/>
            <person name="Ma J."/>
        </authorList>
    </citation>
    <scope>NUCLEOTIDE SEQUENCE [LARGE SCALE GENOMIC DNA]</scope>
    <source>
        <strain evidence="12">JCM 17810</strain>
    </source>
</reference>
<keyword evidence="4 8" id="KW-0028">Amino-acid biosynthesis</keyword>
<evidence type="ECO:0000256" key="9">
    <source>
        <dbReference type="SAM" id="MobiDB-lite"/>
    </source>
</evidence>
<dbReference type="SUPFAM" id="SSF89550">
    <property type="entry name" value="PHP domain-like"/>
    <property type="match status" value="1"/>
</dbReference>
<dbReference type="PANTHER" id="PTHR21039:SF0">
    <property type="entry name" value="HISTIDINOL-PHOSPHATASE"/>
    <property type="match status" value="1"/>
</dbReference>
<dbReference type="RefSeq" id="WP_345216879.1">
    <property type="nucleotide sequence ID" value="NZ_BAABGN010000012.1"/>
</dbReference>
<evidence type="ECO:0000256" key="2">
    <source>
        <dbReference type="ARBA" id="ARBA00009152"/>
    </source>
</evidence>
<evidence type="ECO:0000313" key="12">
    <source>
        <dbReference type="Proteomes" id="UP001500622"/>
    </source>
</evidence>
<sequence length="293" mass="32987">MALPADTHVHSEWSWDTGGPSSAAAGSMEATCRQALRIGLPTLIFTEHLDLTSWVVDERDLPGDLRVHADPDGEFHPPVLDVAGYLECVERCRRQFPELHVLTGVEFGQPHVDTAPAAEPRNTTAREVGASDLKALDRVNGSLHTLPVGGRRHEPSVLYRMWPPERVVREYLDEVCRMIAGSDAFEVLCHIEYAVRYWPSERVGPFDPGQFEDSFRQAMRVLAGSGRALEINLAQQIRPWILQWWRDEGGRAITFGSDAHEPQLLAKAFPEAMAMAEHYGFRPGRWPADFWTR</sequence>
<keyword evidence="6 8" id="KW-0368">Histidine biosynthesis</keyword>
<name>A0ABP8LEZ5_9MICO</name>
<dbReference type="PANTHER" id="PTHR21039">
    <property type="entry name" value="HISTIDINOL PHOSPHATASE-RELATED"/>
    <property type="match status" value="1"/>
</dbReference>
<feature type="region of interest" description="Disordered" evidence="9">
    <location>
        <begin position="1"/>
        <end position="25"/>
    </location>
</feature>
<accession>A0ABP8LEZ5</accession>
<evidence type="ECO:0000313" key="11">
    <source>
        <dbReference type="EMBL" id="GAA4427636.1"/>
    </source>
</evidence>
<feature type="domain" description="PHP" evidence="10">
    <location>
        <begin position="6"/>
        <end position="232"/>
    </location>
</feature>
<evidence type="ECO:0000256" key="6">
    <source>
        <dbReference type="ARBA" id="ARBA00023102"/>
    </source>
</evidence>
<dbReference type="Proteomes" id="UP001500622">
    <property type="component" value="Unassembled WGS sequence"/>
</dbReference>
<evidence type="ECO:0000259" key="10">
    <source>
        <dbReference type="Pfam" id="PF02811"/>
    </source>
</evidence>
<comment type="pathway">
    <text evidence="1 8">Amino-acid biosynthesis; L-histidine biosynthesis; L-histidine from 5-phospho-alpha-D-ribose 1-diphosphate: step 8/9.</text>
</comment>
<protein>
    <recommendedName>
        <fullName evidence="3 8">Histidinol-phosphatase</fullName>
        <shortName evidence="8">HolPase</shortName>
        <ecNumber evidence="3 8">3.1.3.15</ecNumber>
    </recommendedName>
</protein>
<evidence type="ECO:0000256" key="5">
    <source>
        <dbReference type="ARBA" id="ARBA00022801"/>
    </source>
</evidence>
<evidence type="ECO:0000256" key="7">
    <source>
        <dbReference type="ARBA" id="ARBA00049158"/>
    </source>
</evidence>
<proteinExistence type="inferred from homology"/>
<comment type="similarity">
    <text evidence="2 8">Belongs to the PHP hydrolase family. HisK subfamily.</text>
</comment>
<dbReference type="InterPro" id="IPR016195">
    <property type="entry name" value="Pol/histidinol_Pase-like"/>
</dbReference>
<dbReference type="InterPro" id="IPR010140">
    <property type="entry name" value="Histidinol_P_phosphatase_HisJ"/>
</dbReference>
<evidence type="ECO:0000256" key="3">
    <source>
        <dbReference type="ARBA" id="ARBA00013085"/>
    </source>
</evidence>
<keyword evidence="12" id="KW-1185">Reference proteome</keyword>
<keyword evidence="5 8" id="KW-0378">Hydrolase</keyword>
<evidence type="ECO:0000256" key="4">
    <source>
        <dbReference type="ARBA" id="ARBA00022605"/>
    </source>
</evidence>
<dbReference type="Pfam" id="PF02811">
    <property type="entry name" value="PHP"/>
    <property type="match status" value="1"/>
</dbReference>
<dbReference type="InterPro" id="IPR004013">
    <property type="entry name" value="PHP_dom"/>
</dbReference>
<gene>
    <name evidence="11" type="ORF">GCM10023169_27830</name>
</gene>
<dbReference type="EMBL" id="BAABGN010000012">
    <property type="protein sequence ID" value="GAA4427636.1"/>
    <property type="molecule type" value="Genomic_DNA"/>
</dbReference>